<keyword evidence="8" id="KW-1185">Reference proteome</keyword>
<evidence type="ECO:0000313" key="7">
    <source>
        <dbReference type="EMBL" id="KIY72142.1"/>
    </source>
</evidence>
<organism evidence="7 8">
    <name type="scientific">Cylindrobasidium torrendii FP15055 ss-10</name>
    <dbReference type="NCBI Taxonomy" id="1314674"/>
    <lineage>
        <taxon>Eukaryota</taxon>
        <taxon>Fungi</taxon>
        <taxon>Dikarya</taxon>
        <taxon>Basidiomycota</taxon>
        <taxon>Agaricomycotina</taxon>
        <taxon>Agaricomycetes</taxon>
        <taxon>Agaricomycetidae</taxon>
        <taxon>Agaricales</taxon>
        <taxon>Marasmiineae</taxon>
        <taxon>Physalacriaceae</taxon>
        <taxon>Cylindrobasidium</taxon>
    </lineage>
</organism>
<evidence type="ECO:0000256" key="5">
    <source>
        <dbReference type="SAM" id="MobiDB-lite"/>
    </source>
</evidence>
<keyword evidence="3" id="KW-0732">Signal</keyword>
<keyword evidence="2" id="KW-0964">Secreted</keyword>
<evidence type="ECO:0000313" key="8">
    <source>
        <dbReference type="Proteomes" id="UP000054007"/>
    </source>
</evidence>
<evidence type="ECO:0000256" key="1">
    <source>
        <dbReference type="ARBA" id="ARBA00004613"/>
    </source>
</evidence>
<name>A0A0D7BNS7_9AGAR</name>
<proteinExistence type="predicted"/>
<dbReference type="GO" id="GO:0005576">
    <property type="term" value="C:extracellular region"/>
    <property type="evidence" value="ECO:0007669"/>
    <property type="project" value="UniProtKB-SubCell"/>
</dbReference>
<comment type="subcellular location">
    <subcellularLocation>
        <location evidence="1">Secreted</location>
    </subcellularLocation>
</comment>
<dbReference type="Pfam" id="PF05730">
    <property type="entry name" value="CFEM"/>
    <property type="match status" value="1"/>
</dbReference>
<dbReference type="InterPro" id="IPR008427">
    <property type="entry name" value="Extracellular_membr_CFEM_dom"/>
</dbReference>
<feature type="region of interest" description="Disordered" evidence="5">
    <location>
        <begin position="158"/>
        <end position="184"/>
    </location>
</feature>
<keyword evidence="4" id="KW-1015">Disulfide bond</keyword>
<evidence type="ECO:0000256" key="3">
    <source>
        <dbReference type="ARBA" id="ARBA00022729"/>
    </source>
</evidence>
<gene>
    <name evidence="7" type="ORF">CYLTODRAFT_486543</name>
</gene>
<evidence type="ECO:0000256" key="4">
    <source>
        <dbReference type="ARBA" id="ARBA00023157"/>
    </source>
</evidence>
<dbReference type="AlphaFoldDB" id="A0A0D7BNS7"/>
<feature type="domain" description="CFEM" evidence="6">
    <location>
        <begin position="97"/>
        <end position="136"/>
    </location>
</feature>
<feature type="compositionally biased region" description="Basic and acidic residues" evidence="5">
    <location>
        <begin position="160"/>
        <end position="170"/>
    </location>
</feature>
<evidence type="ECO:0000256" key="2">
    <source>
        <dbReference type="ARBA" id="ARBA00022525"/>
    </source>
</evidence>
<feature type="region of interest" description="Disordered" evidence="5">
    <location>
        <begin position="345"/>
        <end position="377"/>
    </location>
</feature>
<feature type="compositionally biased region" description="Acidic residues" evidence="5">
    <location>
        <begin position="361"/>
        <end position="371"/>
    </location>
</feature>
<protein>
    <recommendedName>
        <fullName evidence="6">CFEM domain-containing protein</fullName>
    </recommendedName>
</protein>
<sequence length="401" mass="44382">MSYSPRPLSWTEGEYKSMMQAPATTEPMKVLAFLVPAFFALSIVAKKDYNDPFRNGSCPSFCIKKVKRTESDCKHTEKSVLPISKTSSLTEQYPYRHDFSCICHSRQLVQDATSCIDSQCNANDGHKARQRIAKECGPVGAGQTVIDNIGGALGGLLGGGRHDRDKETQAKLKRGPATNYPDEEEGDDLKIDALENLIMAGSHIEKRQGFATPHFNICAKRCFAFNDDICARHDNHCYCRNQTFRDKVERCLDKRRCNHAFRNGQAFDQLERLCVLSRLTGQYTSTTERSPMETATEDRKEVNMGARNELRRRDAVLFNHTIPIPWDGPSIGVGAKTVTPFGATMRVPVPTLSPNSSGDGSGEDDGNEDEADRAGTAHPTKWTFVSVLGTSIILLTGLRGL</sequence>
<reference evidence="7 8" key="1">
    <citation type="journal article" date="2015" name="Fungal Genet. Biol.">
        <title>Evolution of novel wood decay mechanisms in Agaricales revealed by the genome sequences of Fistulina hepatica and Cylindrobasidium torrendii.</title>
        <authorList>
            <person name="Floudas D."/>
            <person name="Held B.W."/>
            <person name="Riley R."/>
            <person name="Nagy L.G."/>
            <person name="Koehler G."/>
            <person name="Ransdell A.S."/>
            <person name="Younus H."/>
            <person name="Chow J."/>
            <person name="Chiniquy J."/>
            <person name="Lipzen A."/>
            <person name="Tritt A."/>
            <person name="Sun H."/>
            <person name="Haridas S."/>
            <person name="LaButti K."/>
            <person name="Ohm R.A."/>
            <person name="Kues U."/>
            <person name="Blanchette R.A."/>
            <person name="Grigoriev I.V."/>
            <person name="Minto R.E."/>
            <person name="Hibbett D.S."/>
        </authorList>
    </citation>
    <scope>NUCLEOTIDE SEQUENCE [LARGE SCALE GENOMIC DNA]</scope>
    <source>
        <strain evidence="7 8">FP15055 ss-10</strain>
    </source>
</reference>
<evidence type="ECO:0000259" key="6">
    <source>
        <dbReference type="Pfam" id="PF05730"/>
    </source>
</evidence>
<dbReference type="EMBL" id="KN880446">
    <property type="protein sequence ID" value="KIY72142.1"/>
    <property type="molecule type" value="Genomic_DNA"/>
</dbReference>
<accession>A0A0D7BNS7</accession>
<dbReference type="Proteomes" id="UP000054007">
    <property type="component" value="Unassembled WGS sequence"/>
</dbReference>